<feature type="domain" description="ABC transporter" evidence="7">
    <location>
        <begin position="23"/>
        <end position="262"/>
    </location>
</feature>
<evidence type="ECO:0000256" key="2">
    <source>
        <dbReference type="ARBA" id="ARBA00022448"/>
    </source>
</evidence>
<keyword evidence="5" id="KW-0547">Nucleotide-binding</keyword>
<dbReference type="InterPro" id="IPR003439">
    <property type="entry name" value="ABC_transporter-like_ATP-bd"/>
</dbReference>
<evidence type="ECO:0000256" key="5">
    <source>
        <dbReference type="ARBA" id="ARBA00022741"/>
    </source>
</evidence>
<proteinExistence type="inferred from homology"/>
<gene>
    <name evidence="8" type="ORF">D3272_23850</name>
</gene>
<dbReference type="PANTHER" id="PTHR43790:SF9">
    <property type="entry name" value="GALACTOFURANOSE TRANSPORTER ATP-BINDING PROTEIN YTFR"/>
    <property type="match status" value="1"/>
</dbReference>
<protein>
    <submittedName>
        <fullName evidence="8">Sugar ABC transporter ATP-binding protein</fullName>
    </submittedName>
</protein>
<dbReference type="Proteomes" id="UP000289411">
    <property type="component" value="Unassembled WGS sequence"/>
</dbReference>
<organism evidence="8 9">
    <name type="scientific">Lichenibacterium ramalinae</name>
    <dbReference type="NCBI Taxonomy" id="2316527"/>
    <lineage>
        <taxon>Bacteria</taxon>
        <taxon>Pseudomonadati</taxon>
        <taxon>Pseudomonadota</taxon>
        <taxon>Alphaproteobacteria</taxon>
        <taxon>Hyphomicrobiales</taxon>
        <taxon>Lichenihabitantaceae</taxon>
        <taxon>Lichenibacterium</taxon>
    </lineage>
</organism>
<keyword evidence="9" id="KW-1185">Reference proteome</keyword>
<keyword evidence="2" id="KW-0813">Transport</keyword>
<accession>A0A4V1RI01</accession>
<evidence type="ECO:0000313" key="9">
    <source>
        <dbReference type="Proteomes" id="UP000289411"/>
    </source>
</evidence>
<comment type="similarity">
    <text evidence="1">Belongs to the ABC transporter superfamily.</text>
</comment>
<sequence>MSAAALLSAGAAARAEGSGPPFVQVRALHKHYGAVQALRGVDFAVGPGEVVGLVGHNGAGKSTLMNVLAGTVQRTGGDFSVAGAPVEAWSPHRAQAQGLRCVFQELSLCANLTLAENTRVMHRALRGFGWRRRAERVIGQTLDAIFPGHGIPAGARVADLPIGARQMAEIARAFSVTDEPLRCVILDEPTSALGHEAAEQLLAYIRKVSTEGVACILITHRLDEIMAVCHRAVVMVDGLVTAERPIVDLSRATLVSLMGTIEAPRERERAAKSDLTSTGLTSIGLVVDDPGRGAGDLPIRAAAGDIIGFAGLDGHGQRERLRALYAKGRGGPHPVAYVAGDRGTEGVFALWSIADNLTIRSLDALRRGGLLSRSAERALAQTWAERLKVKAPSVDTPILSLSGGNQQKVLFARALASDAVVIFLDDPMRGVDVNTKQDVYRLIRSEAAKGRCFVWYTTELEELNNCERLYVFREGRAETMLSGAEIEPSRVLEASFGGGHE</sequence>
<comment type="caution">
    <text evidence="8">The sequence shown here is derived from an EMBL/GenBank/DDBJ whole genome shotgun (WGS) entry which is preliminary data.</text>
</comment>
<dbReference type="RefSeq" id="WP_129221730.1">
    <property type="nucleotide sequence ID" value="NZ_QYBC01000027.1"/>
</dbReference>
<dbReference type="EMBL" id="QYBC01000027">
    <property type="protein sequence ID" value="RYB01827.1"/>
    <property type="molecule type" value="Genomic_DNA"/>
</dbReference>
<evidence type="ECO:0000313" key="8">
    <source>
        <dbReference type="EMBL" id="RYB01827.1"/>
    </source>
</evidence>
<dbReference type="CDD" id="cd03216">
    <property type="entry name" value="ABC_Carb_Monos_I"/>
    <property type="match status" value="1"/>
</dbReference>
<dbReference type="InterPro" id="IPR027417">
    <property type="entry name" value="P-loop_NTPase"/>
</dbReference>
<dbReference type="PANTHER" id="PTHR43790">
    <property type="entry name" value="CARBOHYDRATE TRANSPORT ATP-BINDING PROTEIN MG119-RELATED"/>
    <property type="match status" value="1"/>
</dbReference>
<keyword evidence="3" id="KW-0762">Sugar transport</keyword>
<dbReference type="GO" id="GO:0005524">
    <property type="term" value="F:ATP binding"/>
    <property type="evidence" value="ECO:0007669"/>
    <property type="project" value="UniProtKB-KW"/>
</dbReference>
<dbReference type="SMART" id="SM00382">
    <property type="entry name" value="AAA"/>
    <property type="match status" value="2"/>
</dbReference>
<dbReference type="InterPro" id="IPR050107">
    <property type="entry name" value="ABC_carbohydrate_import_ATPase"/>
</dbReference>
<dbReference type="Gene3D" id="3.40.50.300">
    <property type="entry name" value="P-loop containing nucleotide triphosphate hydrolases"/>
    <property type="match status" value="2"/>
</dbReference>
<name>A0A4V1RI01_9HYPH</name>
<dbReference type="OrthoDB" id="9805029at2"/>
<dbReference type="InterPro" id="IPR017871">
    <property type="entry name" value="ABC_transporter-like_CS"/>
</dbReference>
<feature type="domain" description="ABC transporter" evidence="7">
    <location>
        <begin position="275"/>
        <end position="499"/>
    </location>
</feature>
<dbReference type="AlphaFoldDB" id="A0A4V1RI01"/>
<reference evidence="8 9" key="2">
    <citation type="submission" date="2019-02" db="EMBL/GenBank/DDBJ databases">
        <title>'Lichenibacterium ramalinii' gen. nov. sp. nov., 'Lichenibacterium minor' gen. nov. sp. nov.</title>
        <authorList>
            <person name="Pankratov T."/>
        </authorList>
    </citation>
    <scope>NUCLEOTIDE SEQUENCE [LARGE SCALE GENOMIC DNA]</scope>
    <source>
        <strain evidence="8 9">RmlP001</strain>
    </source>
</reference>
<dbReference type="InterPro" id="IPR003593">
    <property type="entry name" value="AAA+_ATPase"/>
</dbReference>
<dbReference type="PROSITE" id="PS00211">
    <property type="entry name" value="ABC_TRANSPORTER_1"/>
    <property type="match status" value="1"/>
</dbReference>
<keyword evidence="6 8" id="KW-0067">ATP-binding</keyword>
<evidence type="ECO:0000256" key="4">
    <source>
        <dbReference type="ARBA" id="ARBA00022737"/>
    </source>
</evidence>
<dbReference type="Pfam" id="PF00005">
    <property type="entry name" value="ABC_tran"/>
    <property type="match status" value="2"/>
</dbReference>
<keyword evidence="4" id="KW-0677">Repeat</keyword>
<evidence type="ECO:0000259" key="7">
    <source>
        <dbReference type="PROSITE" id="PS50893"/>
    </source>
</evidence>
<dbReference type="SUPFAM" id="SSF52540">
    <property type="entry name" value="P-loop containing nucleoside triphosphate hydrolases"/>
    <property type="match status" value="2"/>
</dbReference>
<dbReference type="GO" id="GO:0016887">
    <property type="term" value="F:ATP hydrolysis activity"/>
    <property type="evidence" value="ECO:0007669"/>
    <property type="project" value="InterPro"/>
</dbReference>
<evidence type="ECO:0000256" key="1">
    <source>
        <dbReference type="ARBA" id="ARBA00005417"/>
    </source>
</evidence>
<reference evidence="8 9" key="1">
    <citation type="submission" date="2018-09" db="EMBL/GenBank/DDBJ databases">
        <authorList>
            <person name="Grouzdev D.S."/>
            <person name="Krutkina M.S."/>
        </authorList>
    </citation>
    <scope>NUCLEOTIDE SEQUENCE [LARGE SCALE GENOMIC DNA]</scope>
    <source>
        <strain evidence="8 9">RmlP001</strain>
    </source>
</reference>
<evidence type="ECO:0000256" key="3">
    <source>
        <dbReference type="ARBA" id="ARBA00022597"/>
    </source>
</evidence>
<evidence type="ECO:0000256" key="6">
    <source>
        <dbReference type="ARBA" id="ARBA00022840"/>
    </source>
</evidence>
<dbReference type="PROSITE" id="PS50893">
    <property type="entry name" value="ABC_TRANSPORTER_2"/>
    <property type="match status" value="2"/>
</dbReference>